<dbReference type="AlphaFoldDB" id="A0A7W8JRJ4"/>
<feature type="region of interest" description="Disordered" evidence="7">
    <location>
        <begin position="31"/>
        <end position="144"/>
    </location>
</feature>
<accession>A0A7W8JRJ4</accession>
<comment type="caution">
    <text evidence="10">The sequence shown here is derived from an EMBL/GenBank/DDBJ whole genome shotgun (WGS) entry which is preliminary data.</text>
</comment>
<feature type="chain" id="PRO_5031331296" evidence="8">
    <location>
        <begin position="28"/>
        <end position="238"/>
    </location>
</feature>
<keyword evidence="8" id="KW-0732">Signal</keyword>
<keyword evidence="11" id="KW-1185">Reference proteome</keyword>
<feature type="compositionally biased region" description="Polar residues" evidence="7">
    <location>
        <begin position="113"/>
        <end position="124"/>
    </location>
</feature>
<dbReference type="SUPFAM" id="SSF46626">
    <property type="entry name" value="Cytochrome c"/>
    <property type="match status" value="1"/>
</dbReference>
<dbReference type="GO" id="GO:0046872">
    <property type="term" value="F:metal ion binding"/>
    <property type="evidence" value="ECO:0007669"/>
    <property type="project" value="UniProtKB-KW"/>
</dbReference>
<gene>
    <name evidence="10" type="ORF">HNQ08_000995</name>
</gene>
<evidence type="ECO:0000313" key="11">
    <source>
        <dbReference type="Proteomes" id="UP000552709"/>
    </source>
</evidence>
<proteinExistence type="predicted"/>
<dbReference type="GO" id="GO:0020037">
    <property type="term" value="F:heme binding"/>
    <property type="evidence" value="ECO:0007669"/>
    <property type="project" value="InterPro"/>
</dbReference>
<keyword evidence="2 6" id="KW-0349">Heme</keyword>
<evidence type="ECO:0000256" key="1">
    <source>
        <dbReference type="ARBA" id="ARBA00022448"/>
    </source>
</evidence>
<keyword evidence="3 6" id="KW-0479">Metal-binding</keyword>
<keyword evidence="4" id="KW-0249">Electron transport</keyword>
<feature type="compositionally biased region" description="Low complexity" evidence="7">
    <location>
        <begin position="37"/>
        <end position="82"/>
    </location>
</feature>
<keyword evidence="1" id="KW-0813">Transport</keyword>
<protein>
    <submittedName>
        <fullName evidence="10">Mono/diheme cytochrome c family protein</fullName>
    </submittedName>
</protein>
<dbReference type="Pfam" id="PF13442">
    <property type="entry name" value="Cytochrome_CBB3"/>
    <property type="match status" value="1"/>
</dbReference>
<reference evidence="10 11" key="1">
    <citation type="submission" date="2020-08" db="EMBL/GenBank/DDBJ databases">
        <title>Genomic Encyclopedia of Type Strains, Phase IV (KMG-IV): sequencing the most valuable type-strain genomes for metagenomic binning, comparative biology and taxonomic classification.</title>
        <authorList>
            <person name="Goeker M."/>
        </authorList>
    </citation>
    <scope>NUCLEOTIDE SEQUENCE [LARGE SCALE GENOMIC DNA]</scope>
    <source>
        <strain evidence="10 11">DSM 27939</strain>
    </source>
</reference>
<evidence type="ECO:0000313" key="10">
    <source>
        <dbReference type="EMBL" id="MBB5361910.1"/>
    </source>
</evidence>
<evidence type="ECO:0000256" key="8">
    <source>
        <dbReference type="SAM" id="SignalP"/>
    </source>
</evidence>
<evidence type="ECO:0000256" key="7">
    <source>
        <dbReference type="SAM" id="MobiDB-lite"/>
    </source>
</evidence>
<dbReference type="PROSITE" id="PS51007">
    <property type="entry name" value="CYTC"/>
    <property type="match status" value="1"/>
</dbReference>
<dbReference type="GO" id="GO:0009055">
    <property type="term" value="F:electron transfer activity"/>
    <property type="evidence" value="ECO:0007669"/>
    <property type="project" value="InterPro"/>
</dbReference>
<dbReference type="InterPro" id="IPR036909">
    <property type="entry name" value="Cyt_c-like_dom_sf"/>
</dbReference>
<evidence type="ECO:0000256" key="5">
    <source>
        <dbReference type="ARBA" id="ARBA00023004"/>
    </source>
</evidence>
<dbReference type="RefSeq" id="WP_184127976.1">
    <property type="nucleotide sequence ID" value="NZ_JACHFL010000002.1"/>
</dbReference>
<keyword evidence="5 6" id="KW-0408">Iron</keyword>
<feature type="domain" description="Cytochrome c" evidence="9">
    <location>
        <begin position="153"/>
        <end position="238"/>
    </location>
</feature>
<name>A0A7W8JRJ4_9DEIO</name>
<feature type="signal peptide" evidence="8">
    <location>
        <begin position="1"/>
        <end position="27"/>
    </location>
</feature>
<evidence type="ECO:0000256" key="4">
    <source>
        <dbReference type="ARBA" id="ARBA00022982"/>
    </source>
</evidence>
<dbReference type="InterPro" id="IPR009056">
    <property type="entry name" value="Cyt_c-like_dom"/>
</dbReference>
<evidence type="ECO:0000256" key="2">
    <source>
        <dbReference type="ARBA" id="ARBA00022617"/>
    </source>
</evidence>
<organism evidence="10 11">
    <name type="scientific">Deinococcus humi</name>
    <dbReference type="NCBI Taxonomy" id="662880"/>
    <lineage>
        <taxon>Bacteria</taxon>
        <taxon>Thermotogati</taxon>
        <taxon>Deinococcota</taxon>
        <taxon>Deinococci</taxon>
        <taxon>Deinococcales</taxon>
        <taxon>Deinococcaceae</taxon>
        <taxon>Deinococcus</taxon>
    </lineage>
</organism>
<dbReference type="PANTHER" id="PTHR37823:SF1">
    <property type="entry name" value="CYTOCHROME C-553-LIKE"/>
    <property type="match status" value="1"/>
</dbReference>
<evidence type="ECO:0000256" key="6">
    <source>
        <dbReference type="PROSITE-ProRule" id="PRU00433"/>
    </source>
</evidence>
<dbReference type="PANTHER" id="PTHR37823">
    <property type="entry name" value="CYTOCHROME C-553-LIKE"/>
    <property type="match status" value="1"/>
</dbReference>
<sequence>MKNTFAVTITLLLALTLAGSIAGYRIATTPHEEKAAETSAQTTTQEAAADASEAATAQVPPEQAPSANVAATGAAGAPGALGDVKPDEAGGTTSGPNGAVARPGGQLGGEGAPTQNAEQAQAGTPTDPDTRSNEQSATGNPPAATAVAAEIQGDSSTGEELYASNCAGCHGADGGGGVGANLKLADGPKSWTQQQFHTVLREGKLPNGEELNNIMPRFSDSQLTDADIANIYAYVKTF</sequence>
<evidence type="ECO:0000256" key="3">
    <source>
        <dbReference type="ARBA" id="ARBA00022723"/>
    </source>
</evidence>
<evidence type="ECO:0000259" key="9">
    <source>
        <dbReference type="PROSITE" id="PS51007"/>
    </source>
</evidence>
<dbReference type="InterPro" id="IPR051811">
    <property type="entry name" value="Cytochrome_c550/c551-like"/>
</dbReference>
<dbReference type="EMBL" id="JACHFL010000002">
    <property type="protein sequence ID" value="MBB5361910.1"/>
    <property type="molecule type" value="Genomic_DNA"/>
</dbReference>
<dbReference type="Gene3D" id="1.10.760.10">
    <property type="entry name" value="Cytochrome c-like domain"/>
    <property type="match status" value="1"/>
</dbReference>
<dbReference type="Proteomes" id="UP000552709">
    <property type="component" value="Unassembled WGS sequence"/>
</dbReference>